<gene>
    <name evidence="1" type="ORF">SAMN04488051_104120</name>
</gene>
<dbReference type="OrthoDB" id="5497963at2"/>
<proteinExistence type="predicted"/>
<sequence>MQGASWLIALIKEPQLAATVPKQDWVLIIRLLRKQQLLARYSHLFRQAAVFDALPAYARHHLQNAEILARKQCNQVAFEASELVTLLAPLKVTPLFLKGAAYSLALGASIGQGRTYSDIDILVPKEAITSVEQRLALHGYFGEPMTPYDQHYYRQWTHEIPPVRHHSRGTIIDIHHNLVPPVSGRAPDISHFLTHLVTTEQGYQVLTLPAMTLHSIIHLLFNEEFKNGFRDLTDLHLLFLQFKQPAQWDALFELATATGFCTELFLACRYCRSILATAFPDDFYQRLERQHGVTKNQAILDFAFKRVLAPRHPVTDNWQDKLADTLCWLRGHWLKMPVSILLWHLIVKSSRGAMVAVLGKSYFEPERR</sequence>
<dbReference type="STRING" id="152573.SAMN04488051_104120"/>
<organism evidence="1 2">
    <name type="scientific">Alkalimonas amylolytica</name>
    <dbReference type="NCBI Taxonomy" id="152573"/>
    <lineage>
        <taxon>Bacteria</taxon>
        <taxon>Pseudomonadati</taxon>
        <taxon>Pseudomonadota</taxon>
        <taxon>Gammaproteobacteria</taxon>
        <taxon>Alkalimonas</taxon>
    </lineage>
</organism>
<dbReference type="GO" id="GO:0016740">
    <property type="term" value="F:transferase activity"/>
    <property type="evidence" value="ECO:0007669"/>
    <property type="project" value="UniProtKB-KW"/>
</dbReference>
<protein>
    <submittedName>
        <fullName evidence="1">Uncharacterized nucleotidyltransferase</fullName>
    </submittedName>
</protein>
<name>A0A1H4CEG3_ALKAM</name>
<keyword evidence="1" id="KW-0808">Transferase</keyword>
<evidence type="ECO:0000313" key="2">
    <source>
        <dbReference type="Proteomes" id="UP000198773"/>
    </source>
</evidence>
<evidence type="ECO:0000313" key="1">
    <source>
        <dbReference type="EMBL" id="SEA58689.1"/>
    </source>
</evidence>
<dbReference type="Proteomes" id="UP000198773">
    <property type="component" value="Unassembled WGS sequence"/>
</dbReference>
<keyword evidence="2" id="KW-1185">Reference proteome</keyword>
<dbReference type="AlphaFoldDB" id="A0A1H4CEG3"/>
<dbReference type="RefSeq" id="WP_091342258.1">
    <property type="nucleotide sequence ID" value="NZ_FNRM01000004.1"/>
</dbReference>
<dbReference type="InterPro" id="IPR039498">
    <property type="entry name" value="NTP_transf_5"/>
</dbReference>
<dbReference type="EMBL" id="FNRM01000004">
    <property type="protein sequence ID" value="SEA58689.1"/>
    <property type="molecule type" value="Genomic_DNA"/>
</dbReference>
<dbReference type="Pfam" id="PF14907">
    <property type="entry name" value="NTP_transf_5"/>
    <property type="match status" value="1"/>
</dbReference>
<accession>A0A1H4CEG3</accession>
<reference evidence="1 2" key="1">
    <citation type="submission" date="2016-10" db="EMBL/GenBank/DDBJ databases">
        <authorList>
            <person name="de Groot N.N."/>
        </authorList>
    </citation>
    <scope>NUCLEOTIDE SEQUENCE [LARGE SCALE GENOMIC DNA]</scope>
    <source>
        <strain evidence="1 2">CGMCC 1.3430</strain>
    </source>
</reference>